<comment type="caution">
    <text evidence="2">The sequence shown here is derived from an EMBL/GenBank/DDBJ whole genome shotgun (WGS) entry which is preliminary data.</text>
</comment>
<evidence type="ECO:0000313" key="2">
    <source>
        <dbReference type="EMBL" id="CAG8817540.1"/>
    </source>
</evidence>
<organism evidence="2 3">
    <name type="scientific">Racocetra fulgida</name>
    <dbReference type="NCBI Taxonomy" id="60492"/>
    <lineage>
        <taxon>Eukaryota</taxon>
        <taxon>Fungi</taxon>
        <taxon>Fungi incertae sedis</taxon>
        <taxon>Mucoromycota</taxon>
        <taxon>Glomeromycotina</taxon>
        <taxon>Glomeromycetes</taxon>
        <taxon>Diversisporales</taxon>
        <taxon>Gigasporaceae</taxon>
        <taxon>Racocetra</taxon>
    </lineage>
</organism>
<protein>
    <submittedName>
        <fullName evidence="2">19068_t:CDS:1</fullName>
    </submittedName>
</protein>
<keyword evidence="1" id="KW-0175">Coiled coil</keyword>
<name>A0A9N9K9X6_9GLOM</name>
<feature type="non-terminal residue" evidence="2">
    <location>
        <position position="1"/>
    </location>
</feature>
<dbReference type="EMBL" id="CAJVPZ010094479">
    <property type="protein sequence ID" value="CAG8817540.1"/>
    <property type="molecule type" value="Genomic_DNA"/>
</dbReference>
<reference evidence="2" key="1">
    <citation type="submission" date="2021-06" db="EMBL/GenBank/DDBJ databases">
        <authorList>
            <person name="Kallberg Y."/>
            <person name="Tangrot J."/>
            <person name="Rosling A."/>
        </authorList>
    </citation>
    <scope>NUCLEOTIDE SEQUENCE</scope>
    <source>
        <strain evidence="2">IN212</strain>
    </source>
</reference>
<gene>
    <name evidence="2" type="ORF">RFULGI_LOCUS19356</name>
</gene>
<evidence type="ECO:0000313" key="3">
    <source>
        <dbReference type="Proteomes" id="UP000789396"/>
    </source>
</evidence>
<dbReference type="AlphaFoldDB" id="A0A9N9K9X6"/>
<dbReference type="Proteomes" id="UP000789396">
    <property type="component" value="Unassembled WGS sequence"/>
</dbReference>
<feature type="coiled-coil region" evidence="1">
    <location>
        <begin position="105"/>
        <end position="165"/>
    </location>
</feature>
<feature type="non-terminal residue" evidence="2">
    <location>
        <position position="167"/>
    </location>
</feature>
<keyword evidence="3" id="KW-1185">Reference proteome</keyword>
<evidence type="ECO:0000256" key="1">
    <source>
        <dbReference type="SAM" id="Coils"/>
    </source>
</evidence>
<proteinExistence type="predicted"/>
<sequence length="167" mass="19718">YLSLLEEKKLEGEKKLEEQQQKVIQQLTKSQEVVQSPPFLFPFFSPSKKDPELSDSEFIRALGEWESVNDHQRTFFSVLSSNLTDFCKTFGDRISKSQLNFDQRLTSLQNQYLQEKQEYNQLIQAGERVLKLKNEKIEETRTEGIKLLERERANSRELLNKKESEKQ</sequence>
<accession>A0A9N9K9X6</accession>